<dbReference type="EMBL" id="JBJKTR010000009">
    <property type="protein sequence ID" value="KAL3358731.1"/>
    <property type="molecule type" value="Genomic_DNA"/>
</dbReference>
<feature type="compositionally biased region" description="Low complexity" evidence="1">
    <location>
        <begin position="26"/>
        <end position="36"/>
    </location>
</feature>
<evidence type="ECO:0000313" key="3">
    <source>
        <dbReference type="Proteomes" id="UP001627284"/>
    </source>
</evidence>
<reference evidence="2 3" key="1">
    <citation type="submission" date="2024-05" db="EMBL/GenBank/DDBJ databases">
        <title>De novo assembly of an allotetraploid wild potato.</title>
        <authorList>
            <person name="Hosaka A.J."/>
        </authorList>
    </citation>
    <scope>NUCLEOTIDE SEQUENCE [LARGE SCALE GENOMIC DNA]</scope>
    <source>
        <tissue evidence="2">Young leaves</tissue>
    </source>
</reference>
<accession>A0ABD2TR54</accession>
<dbReference type="AlphaFoldDB" id="A0ABD2TR54"/>
<name>A0ABD2TR54_9SOLN</name>
<evidence type="ECO:0000313" key="2">
    <source>
        <dbReference type="EMBL" id="KAL3358731.1"/>
    </source>
</evidence>
<feature type="compositionally biased region" description="Low complexity" evidence="1">
    <location>
        <begin position="64"/>
        <end position="76"/>
    </location>
</feature>
<dbReference type="Proteomes" id="UP001627284">
    <property type="component" value="Unassembled WGS sequence"/>
</dbReference>
<feature type="region of interest" description="Disordered" evidence="1">
    <location>
        <begin position="1"/>
        <end position="44"/>
    </location>
</feature>
<comment type="caution">
    <text evidence="2">The sequence shown here is derived from an EMBL/GenBank/DDBJ whole genome shotgun (WGS) entry which is preliminary data.</text>
</comment>
<evidence type="ECO:0000256" key="1">
    <source>
        <dbReference type="SAM" id="MobiDB-lite"/>
    </source>
</evidence>
<feature type="compositionally biased region" description="Polar residues" evidence="1">
    <location>
        <begin position="77"/>
        <end position="90"/>
    </location>
</feature>
<proteinExistence type="predicted"/>
<gene>
    <name evidence="2" type="ORF">AABB24_015703</name>
</gene>
<feature type="region of interest" description="Disordered" evidence="1">
    <location>
        <begin position="59"/>
        <end position="95"/>
    </location>
</feature>
<protein>
    <submittedName>
        <fullName evidence="2">Uncharacterized protein</fullName>
    </submittedName>
</protein>
<organism evidence="2 3">
    <name type="scientific">Solanum stoloniferum</name>
    <dbReference type="NCBI Taxonomy" id="62892"/>
    <lineage>
        <taxon>Eukaryota</taxon>
        <taxon>Viridiplantae</taxon>
        <taxon>Streptophyta</taxon>
        <taxon>Embryophyta</taxon>
        <taxon>Tracheophyta</taxon>
        <taxon>Spermatophyta</taxon>
        <taxon>Magnoliopsida</taxon>
        <taxon>eudicotyledons</taxon>
        <taxon>Gunneridae</taxon>
        <taxon>Pentapetalae</taxon>
        <taxon>asterids</taxon>
        <taxon>lamiids</taxon>
        <taxon>Solanales</taxon>
        <taxon>Solanaceae</taxon>
        <taxon>Solanoideae</taxon>
        <taxon>Solaneae</taxon>
        <taxon>Solanum</taxon>
    </lineage>
</organism>
<keyword evidence="3" id="KW-1185">Reference proteome</keyword>
<sequence>MKSSPEFRQNLASPPPKRPHFQSSGTTETTIQTPFTFLPQQNPTKTSKRFNLHFLLFLAENDQKQPPKLPQNNQTNHQTTPPFNPENQPANKPHLFFPLIAAASDSGE</sequence>
<feature type="compositionally biased region" description="Polar residues" evidence="1">
    <location>
        <begin position="1"/>
        <end position="12"/>
    </location>
</feature>